<dbReference type="Pfam" id="PF00041">
    <property type="entry name" value="fn3"/>
    <property type="match status" value="2"/>
</dbReference>
<dbReference type="InterPro" id="IPR036116">
    <property type="entry name" value="FN3_sf"/>
</dbReference>
<evidence type="ECO:0000256" key="3">
    <source>
        <dbReference type="SAM" id="MobiDB-lite"/>
    </source>
</evidence>
<dbReference type="InterPro" id="IPR036179">
    <property type="entry name" value="Ig-like_dom_sf"/>
</dbReference>
<feature type="compositionally biased region" description="Polar residues" evidence="3">
    <location>
        <begin position="1192"/>
        <end position="1203"/>
    </location>
</feature>
<dbReference type="EMBL" id="JAHLQT010015461">
    <property type="protein sequence ID" value="KAG7169804.1"/>
    <property type="molecule type" value="Genomic_DNA"/>
</dbReference>
<keyword evidence="2" id="KW-0393">Immunoglobulin domain</keyword>
<feature type="region of interest" description="Disordered" evidence="3">
    <location>
        <begin position="1144"/>
        <end position="1208"/>
    </location>
</feature>
<evidence type="ECO:0000259" key="5">
    <source>
        <dbReference type="PROSITE" id="PS50853"/>
    </source>
</evidence>
<feature type="region of interest" description="Disordered" evidence="3">
    <location>
        <begin position="1333"/>
        <end position="1357"/>
    </location>
</feature>
<dbReference type="FunFam" id="2.60.40.10:FF:000612">
    <property type="entry name" value="palladin isoform X1"/>
    <property type="match status" value="1"/>
</dbReference>
<proteinExistence type="predicted"/>
<dbReference type="FunFam" id="2.60.40.10:FF:000031">
    <property type="entry name" value="Myosin-binding protein C, slow type"/>
    <property type="match status" value="1"/>
</dbReference>
<keyword evidence="7" id="KW-1185">Reference proteome</keyword>
<dbReference type="InterPro" id="IPR013098">
    <property type="entry name" value="Ig_I-set"/>
</dbReference>
<accession>A0A8J5MZW9</accession>
<dbReference type="Proteomes" id="UP000747542">
    <property type="component" value="Unassembled WGS sequence"/>
</dbReference>
<dbReference type="InterPro" id="IPR003961">
    <property type="entry name" value="FN3_dom"/>
</dbReference>
<feature type="compositionally biased region" description="Polar residues" evidence="3">
    <location>
        <begin position="1144"/>
        <end position="1162"/>
    </location>
</feature>
<dbReference type="PANTHER" id="PTHR14340:SF13">
    <property type="entry name" value="TITIN"/>
    <property type="match status" value="1"/>
</dbReference>
<feature type="region of interest" description="Disordered" evidence="3">
    <location>
        <begin position="880"/>
        <end position="910"/>
    </location>
</feature>
<evidence type="ECO:0000313" key="6">
    <source>
        <dbReference type="EMBL" id="KAG7169804.1"/>
    </source>
</evidence>
<dbReference type="Pfam" id="PF07679">
    <property type="entry name" value="I-set"/>
    <property type="match status" value="2"/>
</dbReference>
<dbReference type="PROSITE" id="PS50853">
    <property type="entry name" value="FN3"/>
    <property type="match status" value="2"/>
</dbReference>
<dbReference type="InterPro" id="IPR007110">
    <property type="entry name" value="Ig-like_dom"/>
</dbReference>
<evidence type="ECO:0000259" key="4">
    <source>
        <dbReference type="PROSITE" id="PS50835"/>
    </source>
</evidence>
<evidence type="ECO:0000256" key="2">
    <source>
        <dbReference type="ARBA" id="ARBA00023319"/>
    </source>
</evidence>
<dbReference type="SUPFAM" id="SSF49265">
    <property type="entry name" value="Fibronectin type III"/>
    <property type="match status" value="1"/>
</dbReference>
<dbReference type="GO" id="GO:0030154">
    <property type="term" value="P:cell differentiation"/>
    <property type="evidence" value="ECO:0007669"/>
    <property type="project" value="UniProtKB-ARBA"/>
</dbReference>
<dbReference type="PROSITE" id="PS50835">
    <property type="entry name" value="IG_LIKE"/>
    <property type="match status" value="2"/>
</dbReference>
<comment type="caution">
    <text evidence="6">The sequence shown here is derived from an EMBL/GenBank/DDBJ whole genome shotgun (WGS) entry which is preliminary data.</text>
</comment>
<keyword evidence="1" id="KW-0677">Repeat</keyword>
<dbReference type="SMART" id="SM00060">
    <property type="entry name" value="FN3"/>
    <property type="match status" value="2"/>
</dbReference>
<feature type="domain" description="Fibronectin type-III" evidence="5">
    <location>
        <begin position="1"/>
        <end position="76"/>
    </location>
</feature>
<feature type="compositionally biased region" description="Basic and acidic residues" evidence="3">
    <location>
        <begin position="882"/>
        <end position="899"/>
    </location>
</feature>
<feature type="compositionally biased region" description="Basic and acidic residues" evidence="3">
    <location>
        <begin position="1000"/>
        <end position="1009"/>
    </location>
</feature>
<sequence>MFTTVVVVTGYIIERSEGQGEMWVRVNLVPIKDTEYAVANLIGGREYRFRVSAENAVGMSDPSPPSEIVSISTDQEATEPHFLRELRDAIAVESQRVEFSVDIIGTPLPDITWYKDGFEVYDTRRFEFRVEGDRYTLVLKEAKLTDEGDIRVRATNRVGVASSQATLRVEAPPQVRLPPQYEQGLIFDTDELIRLRVPYTGRPQPQAAWTHNGKEIASDDRHTMDVSDKYITLKIAGACRTDKGMYTLKLSNSQGNETSSFFVTVTDRPDAPSLPTITDVSGTSVTLRWDPPLDDGGCRISNYIVEYFRVGWDVWLKAASSRITWTQLSDLIVGSEYRFRVKAENAYGVSEPGEESDKILFEEAKSPTGYENLGTNGGMFIPNCDQGSAPERGLVGTPVDIQELSAQSGMIIESVSLKSSQSQYEELLRLQLRRLETFYSDNDDSENDDTLIQEVSGEEDFSSSDTETCMSELMEDRFPFLSNRSGTLSLDQSTTSLLGPLSPYFIHPSRLLGSVSLWTELGIVSGGLTPAHYLGTIRGISSDSDHTGTMNSPSTESCCSGQNFVATTHVYHSWTTPSNSPLTHNLQAAAEEEVFADDERSPTNTELVNMDEAAMGHYLWTGRNESPVADHVEADTCTNMAVNQQMSLSTPTLRTPDDEVKISNQLVRIAAEDGSPSYQRGWGRGEAAMIDQAVSNGSDSGSDNCAIMDVYNEGVTASRVMRSFCNEAASANLAMRDVQNEGMPANQVMRGVYNEGMPANQVMRGVHNEGMPANQVMRGVHNEGMPANQVMRGVHNEGMPANQVMRGVFNEETAANQVMRDFYNEGTAANEDLAVGQVTGSVRNATPTYEKFMRSYEAAAANQGIKDFSCGEPSVPQVGRYISDEGDGRSEVSRVEDGRTPGSEGDIDSEINSVENEVTAAGGQWTTRGRIAIANQFRIICGGLASMTHLGNLSTKRRTSHNEDGSSDRSGRVEDDDSSCNYSTTTQNSKSSITSLDTESSERDLEDQYRQVVSDTPPANQKGFFSLGGSAVNILRGLRMEKSAGNQQDVRKQQLIPISEQNTSGEKKVDVNHRENMNRKGTAVSGATHDGNVVEIKPFNYYKSVISRHTAALNENKAHAAEIMEYGDTADSQGSVKNNTVIEAHRQSSSLQSEAAANTIQERGSRSVRRKEKPSRATTFERSSDPVFNIGPISSTSTQNSECGDSDHLTENSLSISNQDFDELSSWEPKINKEITTRIDLLEDLVYRCLENEDVTMNTLGVSDNEESASPSPLAVLSPVSCGARVDVRRGELKDLISDLGELVSSMNEKSRTLSAENVAKFFEKTASVVRDHSQSPAVHLTGDQADSSRHSSLHSSRTHSLSEVEWLIDDLNHSSNPENKGNIIKPYDQVHIQSSILNRITYLDDVMNRCLENEDVTLNTLGSPAVSPPPVPSAQPKEKRIDASKIELKDLIGNLGSMVDDLGQKFNAYFPE</sequence>
<name>A0A8J5MZW9_HOMAM</name>
<dbReference type="SUPFAM" id="SSF48726">
    <property type="entry name" value="Immunoglobulin"/>
    <property type="match status" value="2"/>
</dbReference>
<dbReference type="PRINTS" id="PR00014">
    <property type="entry name" value="FNTYPEIII"/>
</dbReference>
<dbReference type="InterPro" id="IPR013783">
    <property type="entry name" value="Ig-like_fold"/>
</dbReference>
<dbReference type="Gene3D" id="2.60.40.10">
    <property type="entry name" value="Immunoglobulins"/>
    <property type="match status" value="4"/>
</dbReference>
<dbReference type="SMART" id="SM00409">
    <property type="entry name" value="IG"/>
    <property type="match status" value="2"/>
</dbReference>
<feature type="compositionally biased region" description="Basic and acidic residues" evidence="3">
    <location>
        <begin position="960"/>
        <end position="973"/>
    </location>
</feature>
<reference evidence="6" key="1">
    <citation type="journal article" date="2021" name="Sci. Adv.">
        <title>The American lobster genome reveals insights on longevity, neural, and immune adaptations.</title>
        <authorList>
            <person name="Polinski J.M."/>
            <person name="Zimin A.V."/>
            <person name="Clark K.F."/>
            <person name="Kohn A.B."/>
            <person name="Sadowski N."/>
            <person name="Timp W."/>
            <person name="Ptitsyn A."/>
            <person name="Khanna P."/>
            <person name="Romanova D.Y."/>
            <person name="Williams P."/>
            <person name="Greenwood S.J."/>
            <person name="Moroz L.L."/>
            <person name="Walt D.R."/>
            <person name="Bodnar A.G."/>
        </authorList>
    </citation>
    <scope>NUCLEOTIDE SEQUENCE</scope>
    <source>
        <strain evidence="6">GMGI-L3</strain>
    </source>
</reference>
<organism evidence="6 7">
    <name type="scientific">Homarus americanus</name>
    <name type="common">American lobster</name>
    <dbReference type="NCBI Taxonomy" id="6706"/>
    <lineage>
        <taxon>Eukaryota</taxon>
        <taxon>Metazoa</taxon>
        <taxon>Ecdysozoa</taxon>
        <taxon>Arthropoda</taxon>
        <taxon>Crustacea</taxon>
        <taxon>Multicrustacea</taxon>
        <taxon>Malacostraca</taxon>
        <taxon>Eumalacostraca</taxon>
        <taxon>Eucarida</taxon>
        <taxon>Decapoda</taxon>
        <taxon>Pleocyemata</taxon>
        <taxon>Astacidea</taxon>
        <taxon>Nephropoidea</taxon>
        <taxon>Nephropidae</taxon>
        <taxon>Homarus</taxon>
    </lineage>
</organism>
<feature type="compositionally biased region" description="Polar residues" evidence="3">
    <location>
        <begin position="979"/>
        <end position="998"/>
    </location>
</feature>
<dbReference type="GO" id="GO:0009653">
    <property type="term" value="P:anatomical structure morphogenesis"/>
    <property type="evidence" value="ECO:0007669"/>
    <property type="project" value="UniProtKB-ARBA"/>
</dbReference>
<evidence type="ECO:0000256" key="1">
    <source>
        <dbReference type="ARBA" id="ARBA00022737"/>
    </source>
</evidence>
<feature type="domain" description="Ig-like" evidence="4">
    <location>
        <begin position="80"/>
        <end position="168"/>
    </location>
</feature>
<dbReference type="PANTHER" id="PTHR14340">
    <property type="entry name" value="MICROFIBRIL-ASSOCIATED GLYCOPROTEIN 3"/>
    <property type="match status" value="1"/>
</dbReference>
<gene>
    <name evidence="6" type="primary">unc-22-L2</name>
    <name evidence="6" type="ORF">Hamer_G026726</name>
</gene>
<dbReference type="InterPro" id="IPR003599">
    <property type="entry name" value="Ig_sub"/>
</dbReference>
<evidence type="ECO:0000313" key="7">
    <source>
        <dbReference type="Proteomes" id="UP000747542"/>
    </source>
</evidence>
<dbReference type="GO" id="GO:0030017">
    <property type="term" value="C:sarcomere"/>
    <property type="evidence" value="ECO:0007669"/>
    <property type="project" value="UniProtKB-ARBA"/>
</dbReference>
<feature type="domain" description="Fibronectin type-III" evidence="5">
    <location>
        <begin position="271"/>
        <end position="364"/>
    </location>
</feature>
<dbReference type="FunFam" id="2.60.40.10:FF:000056">
    <property type="entry name" value="twitchin isoform X4"/>
    <property type="match status" value="1"/>
</dbReference>
<dbReference type="CDD" id="cd00063">
    <property type="entry name" value="FN3"/>
    <property type="match status" value="2"/>
</dbReference>
<feature type="domain" description="Ig-like" evidence="4">
    <location>
        <begin position="173"/>
        <end position="264"/>
    </location>
</feature>
<protein>
    <submittedName>
        <fullName evidence="6">Twitchin-like 2</fullName>
    </submittedName>
</protein>
<feature type="region of interest" description="Disordered" evidence="3">
    <location>
        <begin position="955"/>
        <end position="1009"/>
    </location>
</feature>